<keyword evidence="4" id="KW-1185">Reference proteome</keyword>
<dbReference type="PANTHER" id="PTHR33824:SF7">
    <property type="entry name" value="POLYKETIDE CYCLASE_DEHYDRASE AND LIPID TRANSPORT SUPERFAMILY PROTEIN"/>
    <property type="match status" value="1"/>
</dbReference>
<reference evidence="3 4" key="1">
    <citation type="submission" date="2024-09" db="EMBL/GenBank/DDBJ databases">
        <authorList>
            <person name="Sun Q."/>
            <person name="Mori K."/>
        </authorList>
    </citation>
    <scope>NUCLEOTIDE SEQUENCE [LARGE SCALE GENOMIC DNA]</scope>
    <source>
        <strain evidence="3 4">TBRC 2205</strain>
    </source>
</reference>
<feature type="region of interest" description="Disordered" evidence="1">
    <location>
        <begin position="273"/>
        <end position="378"/>
    </location>
</feature>
<feature type="compositionally biased region" description="Basic and acidic residues" evidence="1">
    <location>
        <begin position="279"/>
        <end position="288"/>
    </location>
</feature>
<accession>A0ABV6NVK1</accession>
<evidence type="ECO:0000259" key="2">
    <source>
        <dbReference type="Pfam" id="PF03364"/>
    </source>
</evidence>
<dbReference type="PANTHER" id="PTHR33824">
    <property type="entry name" value="POLYKETIDE CYCLASE/DEHYDRASE AND LIPID TRANSPORT SUPERFAMILY PROTEIN"/>
    <property type="match status" value="1"/>
</dbReference>
<protein>
    <submittedName>
        <fullName evidence="3">SRPBCC family protein</fullName>
    </submittedName>
</protein>
<dbReference type="CDD" id="cd07817">
    <property type="entry name" value="SRPBCC_8"/>
    <property type="match status" value="1"/>
</dbReference>
<gene>
    <name evidence="3" type="ORF">ACFFHU_11725</name>
</gene>
<dbReference type="Proteomes" id="UP001589894">
    <property type="component" value="Unassembled WGS sequence"/>
</dbReference>
<feature type="compositionally biased region" description="Gly residues" evidence="1">
    <location>
        <begin position="93"/>
        <end position="104"/>
    </location>
</feature>
<feature type="compositionally biased region" description="Gly residues" evidence="1">
    <location>
        <begin position="318"/>
        <end position="378"/>
    </location>
</feature>
<sequence length="378" mass="38605">MSGKPGGPGGKLLDSLQNIVGALGERAGSAVTDRIGGLTDRLTSFATPGGAAKAALDKGTEAVRGAGAPGQVLAGGVDRLKQGTEQVREKVGGDGGDGGGGDGGGKGDRKGKTDFKVTNIVETIDVGVPVRIAYDQWTQFTDFPSFMKKVENVEQEEDQKLSWKAQILWSHRTWESTILEQVPDERIVWRSKGQKGSVDGTVSFHELAEDLTRILVVLEYHPQGFFERTGNLWRAQGRRVRLELKHFVRHVMTQTILDPDQLQGWRGEIREGQVVVDDETGRQREREQGCGGDTGDAGQGGPDAGNDRPDGDANANRGGTGDGGTGGGGTGGGGTGGGDGGTGGGDGGTGGGGNGDGGTGGGDGGNGGGAGGADARGS</sequence>
<dbReference type="Gene3D" id="3.30.530.20">
    <property type="match status" value="1"/>
</dbReference>
<evidence type="ECO:0000313" key="3">
    <source>
        <dbReference type="EMBL" id="MFC0564800.1"/>
    </source>
</evidence>
<evidence type="ECO:0000313" key="4">
    <source>
        <dbReference type="Proteomes" id="UP001589894"/>
    </source>
</evidence>
<dbReference type="InterPro" id="IPR023393">
    <property type="entry name" value="START-like_dom_sf"/>
</dbReference>
<dbReference type="InterPro" id="IPR005031">
    <property type="entry name" value="COQ10_START"/>
</dbReference>
<dbReference type="EMBL" id="JBHLUE010000008">
    <property type="protein sequence ID" value="MFC0564800.1"/>
    <property type="molecule type" value="Genomic_DNA"/>
</dbReference>
<evidence type="ECO:0000256" key="1">
    <source>
        <dbReference type="SAM" id="MobiDB-lite"/>
    </source>
</evidence>
<dbReference type="Pfam" id="PF03364">
    <property type="entry name" value="Polyketide_cyc"/>
    <property type="match status" value="1"/>
</dbReference>
<feature type="domain" description="Coenzyme Q-binding protein COQ10 START" evidence="2">
    <location>
        <begin position="126"/>
        <end position="248"/>
    </location>
</feature>
<dbReference type="RefSeq" id="WP_377338087.1">
    <property type="nucleotide sequence ID" value="NZ_JBHLUE010000008.1"/>
</dbReference>
<feature type="compositionally biased region" description="Gly residues" evidence="1">
    <location>
        <begin position="289"/>
        <end position="303"/>
    </location>
</feature>
<proteinExistence type="predicted"/>
<comment type="caution">
    <text evidence="3">The sequence shown here is derived from an EMBL/GenBank/DDBJ whole genome shotgun (WGS) entry which is preliminary data.</text>
</comment>
<organism evidence="3 4">
    <name type="scientific">Plantactinospora siamensis</name>
    <dbReference type="NCBI Taxonomy" id="555372"/>
    <lineage>
        <taxon>Bacteria</taxon>
        <taxon>Bacillati</taxon>
        <taxon>Actinomycetota</taxon>
        <taxon>Actinomycetes</taxon>
        <taxon>Micromonosporales</taxon>
        <taxon>Micromonosporaceae</taxon>
        <taxon>Plantactinospora</taxon>
    </lineage>
</organism>
<name>A0ABV6NVK1_9ACTN</name>
<dbReference type="InterPro" id="IPR047137">
    <property type="entry name" value="ORF3"/>
</dbReference>
<dbReference type="SUPFAM" id="SSF55961">
    <property type="entry name" value="Bet v1-like"/>
    <property type="match status" value="1"/>
</dbReference>
<feature type="region of interest" description="Disordered" evidence="1">
    <location>
        <begin position="88"/>
        <end position="112"/>
    </location>
</feature>